<evidence type="ECO:0000313" key="1">
    <source>
        <dbReference type="EMBL" id="MDG3002488.1"/>
    </source>
</evidence>
<name>A0ABT6F4X0_9BACT</name>
<evidence type="ECO:0000313" key="2">
    <source>
        <dbReference type="Proteomes" id="UP001216907"/>
    </source>
</evidence>
<dbReference type="EMBL" id="JARRAG010000001">
    <property type="protein sequence ID" value="MDG3002488.1"/>
    <property type="molecule type" value="Genomic_DNA"/>
</dbReference>
<comment type="caution">
    <text evidence="1">The sequence shown here is derived from an EMBL/GenBank/DDBJ whole genome shotgun (WGS) entry which is preliminary data.</text>
</comment>
<gene>
    <name evidence="1" type="ORF">PZE19_01700</name>
</gene>
<keyword evidence="2" id="KW-1185">Reference proteome</keyword>
<reference evidence="1 2" key="1">
    <citation type="submission" date="2023-03" db="EMBL/GenBank/DDBJ databases">
        <title>Paludisphaera mucosa sp. nov. a novel planctomycete from northern fen.</title>
        <authorList>
            <person name="Ivanova A."/>
        </authorList>
    </citation>
    <scope>NUCLEOTIDE SEQUENCE [LARGE SCALE GENOMIC DNA]</scope>
    <source>
        <strain evidence="1 2">Pla2</strain>
    </source>
</reference>
<proteinExistence type="predicted"/>
<sequence>MNLSSIVPEAGGDHEKASRWILESPSVCAHDHVFSRKLLDRFANARGSIFAVMSGDVWPNDLLVRSDTVRFSHPAEWPEDERPVVRLSIVMREYLQSSADAVVVCENGAANARTFIDRQTEDPPPVSCFGDEVFHIVTPDVTDLDAIENAIGSRHHWQTGVCSRCQEPPKSDIDDAWFLDEIVDHTAHIFVPAFDGGGYLIWSPEVRDSGRRLSRARPGGGSRG</sequence>
<dbReference type="Proteomes" id="UP001216907">
    <property type="component" value="Unassembled WGS sequence"/>
</dbReference>
<dbReference type="RefSeq" id="WP_277858852.1">
    <property type="nucleotide sequence ID" value="NZ_JARRAG010000001.1"/>
</dbReference>
<organism evidence="1 2">
    <name type="scientific">Paludisphaera mucosa</name>
    <dbReference type="NCBI Taxonomy" id="3030827"/>
    <lineage>
        <taxon>Bacteria</taxon>
        <taxon>Pseudomonadati</taxon>
        <taxon>Planctomycetota</taxon>
        <taxon>Planctomycetia</taxon>
        <taxon>Isosphaerales</taxon>
        <taxon>Isosphaeraceae</taxon>
        <taxon>Paludisphaera</taxon>
    </lineage>
</organism>
<accession>A0ABT6F4X0</accession>
<protein>
    <submittedName>
        <fullName evidence="1">Uncharacterized protein</fullName>
    </submittedName>
</protein>